<organism evidence="2 3">
    <name type="scientific">Elysia crispata</name>
    <name type="common">lettuce slug</name>
    <dbReference type="NCBI Taxonomy" id="231223"/>
    <lineage>
        <taxon>Eukaryota</taxon>
        <taxon>Metazoa</taxon>
        <taxon>Spiralia</taxon>
        <taxon>Lophotrochozoa</taxon>
        <taxon>Mollusca</taxon>
        <taxon>Gastropoda</taxon>
        <taxon>Heterobranchia</taxon>
        <taxon>Euthyneura</taxon>
        <taxon>Panpulmonata</taxon>
        <taxon>Sacoglossa</taxon>
        <taxon>Placobranchoidea</taxon>
        <taxon>Plakobranchidae</taxon>
        <taxon>Elysia</taxon>
    </lineage>
</organism>
<reference evidence="2" key="1">
    <citation type="journal article" date="2023" name="G3 (Bethesda)">
        <title>A reference genome for the long-term kleptoplast-retaining sea slug Elysia crispata morphotype clarki.</title>
        <authorList>
            <person name="Eastman K.E."/>
            <person name="Pendleton A.L."/>
            <person name="Shaikh M.A."/>
            <person name="Suttiyut T."/>
            <person name="Ogas R."/>
            <person name="Tomko P."/>
            <person name="Gavelis G."/>
            <person name="Widhalm J.R."/>
            <person name="Wisecaver J.H."/>
        </authorList>
    </citation>
    <scope>NUCLEOTIDE SEQUENCE</scope>
    <source>
        <strain evidence="2">ECLA1</strain>
    </source>
</reference>
<dbReference type="AlphaFoldDB" id="A0AAE1DG50"/>
<comment type="caution">
    <text evidence="2">The sequence shown here is derived from an EMBL/GenBank/DDBJ whole genome shotgun (WGS) entry which is preliminary data.</text>
</comment>
<gene>
    <name evidence="2" type="ORF">RRG08_031047</name>
</gene>
<protein>
    <submittedName>
        <fullName evidence="2">Uncharacterized protein</fullName>
    </submittedName>
</protein>
<feature type="region of interest" description="Disordered" evidence="1">
    <location>
        <begin position="1"/>
        <end position="24"/>
    </location>
</feature>
<evidence type="ECO:0000313" key="3">
    <source>
        <dbReference type="Proteomes" id="UP001283361"/>
    </source>
</evidence>
<accession>A0AAE1DG50</accession>
<evidence type="ECO:0000313" key="2">
    <source>
        <dbReference type="EMBL" id="KAK3768253.1"/>
    </source>
</evidence>
<dbReference type="Proteomes" id="UP001283361">
    <property type="component" value="Unassembled WGS sequence"/>
</dbReference>
<dbReference type="EMBL" id="JAWDGP010004062">
    <property type="protein sequence ID" value="KAK3768253.1"/>
    <property type="molecule type" value="Genomic_DNA"/>
</dbReference>
<sequence length="141" mass="15491">MSQTRLVHCDSHGPLGSSTSRASRDFVWREQQPSRELQEVSDAGGVYSLVEGDASGTGPGYIDAASCDPVSSVLNRVYTNTKSTVDWAGTKKADQTSKRHECRINRCRVSSVGYNPGKSQIHDTSFSWGRILWKVLGRSKI</sequence>
<keyword evidence="3" id="KW-1185">Reference proteome</keyword>
<name>A0AAE1DG50_9GAST</name>
<proteinExistence type="predicted"/>
<evidence type="ECO:0000256" key="1">
    <source>
        <dbReference type="SAM" id="MobiDB-lite"/>
    </source>
</evidence>